<dbReference type="Gene3D" id="1.25.40.20">
    <property type="entry name" value="Ankyrin repeat-containing domain"/>
    <property type="match status" value="4"/>
</dbReference>
<evidence type="ECO:0000256" key="1">
    <source>
        <dbReference type="PROSITE-ProRule" id="PRU00023"/>
    </source>
</evidence>
<accession>A0A4Z1T2X1</accession>
<proteinExistence type="predicted"/>
<name>A0A4Z1T2X1_GIAMU</name>
<dbReference type="VEuPathDB" id="GiardiaDB:GMRT_11283"/>
<protein>
    <submittedName>
        <fullName evidence="2">Ankyrin repeat protein 1</fullName>
    </submittedName>
</protein>
<dbReference type="SMART" id="SM00248">
    <property type="entry name" value="ANK"/>
    <property type="match status" value="14"/>
</dbReference>
<evidence type="ECO:0000313" key="3">
    <source>
        <dbReference type="Proteomes" id="UP000315496"/>
    </source>
</evidence>
<evidence type="ECO:0000313" key="2">
    <source>
        <dbReference type="EMBL" id="TNJ27407.1"/>
    </source>
</evidence>
<reference evidence="2 3" key="1">
    <citation type="submission" date="2019-05" db="EMBL/GenBank/DDBJ databases">
        <title>The compact genome of Giardia muris reveals important steps in the evolution of intestinal protozoan parasites.</title>
        <authorList>
            <person name="Xu F."/>
            <person name="Jimenez-Gonzalez A."/>
            <person name="Einarsson E."/>
            <person name="Astvaldsson A."/>
            <person name="Peirasmaki D."/>
            <person name="Eckmann L."/>
            <person name="Andersson J.O."/>
            <person name="Svard S.G."/>
            <person name="Jerlstrom-Hultqvist J."/>
        </authorList>
    </citation>
    <scope>NUCLEOTIDE SEQUENCE [LARGE SCALE GENOMIC DNA]</scope>
    <source>
        <strain evidence="2 3">Roberts-Thomson</strain>
    </source>
</reference>
<dbReference type="PANTHER" id="PTHR24120:SF4">
    <property type="entry name" value="GH07239P"/>
    <property type="match status" value="1"/>
</dbReference>
<organism evidence="2 3">
    <name type="scientific">Giardia muris</name>
    <dbReference type="NCBI Taxonomy" id="5742"/>
    <lineage>
        <taxon>Eukaryota</taxon>
        <taxon>Metamonada</taxon>
        <taxon>Diplomonadida</taxon>
        <taxon>Hexamitidae</taxon>
        <taxon>Giardiinae</taxon>
        <taxon>Giardia</taxon>
    </lineage>
</organism>
<gene>
    <name evidence="2" type="ORF">GMRT_11283</name>
</gene>
<dbReference type="OrthoDB" id="7464126at2759"/>
<dbReference type="Pfam" id="PF00023">
    <property type="entry name" value="Ank"/>
    <property type="match status" value="1"/>
</dbReference>
<dbReference type="Pfam" id="PF12796">
    <property type="entry name" value="Ank_2"/>
    <property type="match status" value="5"/>
</dbReference>
<dbReference type="Proteomes" id="UP000315496">
    <property type="component" value="Chromosome 3"/>
</dbReference>
<dbReference type="InterPro" id="IPR002110">
    <property type="entry name" value="Ankyrin_rpt"/>
</dbReference>
<dbReference type="PROSITE" id="PS50297">
    <property type="entry name" value="ANK_REP_REGION"/>
    <property type="match status" value="2"/>
</dbReference>
<dbReference type="PANTHER" id="PTHR24120">
    <property type="entry name" value="GH07239P"/>
    <property type="match status" value="1"/>
</dbReference>
<comment type="caution">
    <text evidence="2">The sequence shown here is derived from an EMBL/GenBank/DDBJ whole genome shotgun (WGS) entry which is preliminary data.</text>
</comment>
<dbReference type="InterPro" id="IPR036770">
    <property type="entry name" value="Ankyrin_rpt-contain_sf"/>
</dbReference>
<keyword evidence="3" id="KW-1185">Reference proteome</keyword>
<dbReference type="PROSITE" id="PS50088">
    <property type="entry name" value="ANK_REPEAT"/>
    <property type="match status" value="2"/>
</dbReference>
<feature type="repeat" description="ANK" evidence="1">
    <location>
        <begin position="69"/>
        <end position="92"/>
    </location>
</feature>
<dbReference type="AlphaFoldDB" id="A0A4Z1T2X1"/>
<dbReference type="EMBL" id="VDLU01000003">
    <property type="protein sequence ID" value="TNJ27407.1"/>
    <property type="molecule type" value="Genomic_DNA"/>
</dbReference>
<dbReference type="SUPFAM" id="SSF48403">
    <property type="entry name" value="Ankyrin repeat"/>
    <property type="match status" value="2"/>
</dbReference>
<feature type="repeat" description="ANK" evidence="1">
    <location>
        <begin position="434"/>
        <end position="461"/>
    </location>
</feature>
<keyword evidence="1" id="KW-0040">ANK repeat</keyword>
<sequence length="680" mass="74521">MITAVSEWFAAVESDDIARVAANVTRCAGLRLFHPDRHAETALMLAVRSSKLPFIELLLPHERVLRNSAGETALMIAAQQNDLEAVKLLLKHEGCLRDYRGHTALMHGVRCGHLQVALQLVEVEGGMRTHGGESATSIALKREDLQMFSAMLDHEGLSLGQEALGILQKTCHGDFLEHYMVWASKKNDDGTELMARVMASELLSEGLVKRYGGARNSKGQTALIIATLLGKVSYVEILAQYEQGLQDASGMTALMHAARNGITKAIPFLLGEARCQDGAGKTALIYALTSHHNKLALELAPLEAGLQTKDGWTALMCCAKYGVLDVAKLLLPSEARLISQDKQTALSISMSFGHPELSRVLGPYEYDLPCFTGEPPYNGLLKLTWTDVAQEIADFVRNKHAGSFFGSKLIEAVNEGSFEDVLAHLDEAGRQDAFGTTALMFAAVRNRVDVVELLMEKESNLRDGLLWTALMYASRAGHPDVVEILKEKEAGARNNKGWTAMMNAARVGHRTIVKHLLPFEKLLASDAGVTALHTAAEHGYDGIVEDLLCEAGHQDIQGWTALMAAVHRRNPACIDRLLPLEARYQNKKGRTALMIASIQLEPQLVAKLAAHEAGMQDNEGMTALMLAVQAGRVRNVLLLYQQEGRLRNHEGYRAVDLARRGRNFKLAARLEGLESTLPRE</sequence>